<evidence type="ECO:0000256" key="6">
    <source>
        <dbReference type="RuleBase" id="RU003983"/>
    </source>
</evidence>
<dbReference type="PANTHER" id="PTHR22726:SF1">
    <property type="entry name" value="METALLOENDOPEPTIDASE OMA1, MITOCHONDRIAL"/>
    <property type="match status" value="1"/>
</dbReference>
<keyword evidence="3 6" id="KW-0378">Hydrolase</keyword>
<keyword evidence="7" id="KW-0732">Signal</keyword>
<comment type="cofactor">
    <cofactor evidence="6">
        <name>Zn(2+)</name>
        <dbReference type="ChEBI" id="CHEBI:29105"/>
    </cofactor>
    <text evidence="6">Binds 1 zinc ion per subunit.</text>
</comment>
<evidence type="ECO:0000256" key="4">
    <source>
        <dbReference type="ARBA" id="ARBA00022833"/>
    </source>
</evidence>
<dbReference type="Proteomes" id="UP001053296">
    <property type="component" value="Chromosome"/>
</dbReference>
<feature type="domain" description="Peptidase M48" evidence="8">
    <location>
        <begin position="86"/>
        <end position="273"/>
    </location>
</feature>
<keyword evidence="1 6" id="KW-0645">Protease</keyword>
<protein>
    <submittedName>
        <fullName evidence="9">Peptidase M48</fullName>
    </submittedName>
</protein>
<evidence type="ECO:0000259" key="8">
    <source>
        <dbReference type="Pfam" id="PF01435"/>
    </source>
</evidence>
<keyword evidence="2" id="KW-0479">Metal-binding</keyword>
<dbReference type="RefSeq" id="WP_229595146.1">
    <property type="nucleotide sequence ID" value="NZ_AP024485.1"/>
</dbReference>
<gene>
    <name evidence="9" type="ORF">PSDVSF_12350</name>
</gene>
<dbReference type="Gene3D" id="3.30.2010.10">
    <property type="entry name" value="Metalloproteases ('zincins'), catalytic domain"/>
    <property type="match status" value="1"/>
</dbReference>
<feature type="chain" id="PRO_5046686517" evidence="7">
    <location>
        <begin position="26"/>
        <end position="298"/>
    </location>
</feature>
<evidence type="ECO:0000256" key="2">
    <source>
        <dbReference type="ARBA" id="ARBA00022723"/>
    </source>
</evidence>
<feature type="signal peptide" evidence="7">
    <location>
        <begin position="1"/>
        <end position="25"/>
    </location>
</feature>
<proteinExistence type="inferred from homology"/>
<dbReference type="Pfam" id="PF01435">
    <property type="entry name" value="Peptidase_M48"/>
    <property type="match status" value="1"/>
</dbReference>
<evidence type="ECO:0000313" key="10">
    <source>
        <dbReference type="Proteomes" id="UP001053296"/>
    </source>
</evidence>
<dbReference type="EMBL" id="AP024485">
    <property type="protein sequence ID" value="BCS87993.1"/>
    <property type="molecule type" value="Genomic_DNA"/>
</dbReference>
<comment type="similarity">
    <text evidence="6">Belongs to the peptidase M48 family.</text>
</comment>
<keyword evidence="10" id="KW-1185">Reference proteome</keyword>
<dbReference type="InterPro" id="IPR051156">
    <property type="entry name" value="Mito/Outer_Membr_Metalloprot"/>
</dbReference>
<name>A0ABM7P538_9BACT</name>
<dbReference type="PANTHER" id="PTHR22726">
    <property type="entry name" value="METALLOENDOPEPTIDASE OMA1"/>
    <property type="match status" value="1"/>
</dbReference>
<keyword evidence="5 6" id="KW-0482">Metalloprotease</keyword>
<keyword evidence="4 6" id="KW-0862">Zinc</keyword>
<organism evidence="9 10">
    <name type="scientific">Pseudodesulfovibrio sediminis</name>
    <dbReference type="NCBI Taxonomy" id="2810563"/>
    <lineage>
        <taxon>Bacteria</taxon>
        <taxon>Pseudomonadati</taxon>
        <taxon>Thermodesulfobacteriota</taxon>
        <taxon>Desulfovibrionia</taxon>
        <taxon>Desulfovibrionales</taxon>
        <taxon>Desulfovibrionaceae</taxon>
    </lineage>
</organism>
<evidence type="ECO:0000313" key="9">
    <source>
        <dbReference type="EMBL" id="BCS87993.1"/>
    </source>
</evidence>
<sequence>MKRRHFLASLATVAPALLIPGLAQAFGITLGDFEIDTDTVVDALKSGKKIAAGFKDITPEQEYYIGRSVSAYILTKYKPLKHNKSRQYVNVMGQTLAMASDLPETFGGYHFLVLDSDEINALSAPGGFVFVTKGLLQCCTTEDAMAAVLAHEIGHVQRQHGLQAIQKSRVSDGVTTLALTGTSTFSGGTLKELTTTFDGTIKDITTTMIDSGYSRSFEEEADTDAVTIMQRVGYNPNYIVDMLSVMKSRIKPDGRGFARTHPSPDDRMKVVTQAIGPYCKPKPNMNRGMRFLRMTGGM</sequence>
<evidence type="ECO:0000256" key="1">
    <source>
        <dbReference type="ARBA" id="ARBA00022670"/>
    </source>
</evidence>
<reference evidence="9" key="1">
    <citation type="journal article" date="2022" name="Arch. Microbiol.">
        <title>Pseudodesulfovibrio sediminis sp. nov., a mesophilic and neutrophilic sulfate-reducing bacterium isolated from sediment of a brackish lake.</title>
        <authorList>
            <person name="Takahashi A."/>
            <person name="Kojima H."/>
            <person name="Watanabe M."/>
            <person name="Fukui M."/>
        </authorList>
    </citation>
    <scope>NUCLEOTIDE SEQUENCE</scope>
    <source>
        <strain evidence="9">SF6</strain>
    </source>
</reference>
<accession>A0ABM7P538</accession>
<evidence type="ECO:0000256" key="7">
    <source>
        <dbReference type="SAM" id="SignalP"/>
    </source>
</evidence>
<evidence type="ECO:0000256" key="3">
    <source>
        <dbReference type="ARBA" id="ARBA00022801"/>
    </source>
</evidence>
<evidence type="ECO:0000256" key="5">
    <source>
        <dbReference type="ARBA" id="ARBA00023049"/>
    </source>
</evidence>
<dbReference type="InterPro" id="IPR001915">
    <property type="entry name" value="Peptidase_M48"/>
</dbReference>